<evidence type="ECO:0000313" key="2">
    <source>
        <dbReference type="EMBL" id="MYC93804.1"/>
    </source>
</evidence>
<comment type="caution">
    <text evidence="2">The sequence shown here is derived from an EMBL/GenBank/DDBJ whole genome shotgun (WGS) entry which is preliminary data.</text>
</comment>
<dbReference type="PANTHER" id="PTHR43649:SF12">
    <property type="entry name" value="DIACETYLCHITOBIOSE BINDING PROTEIN DASA"/>
    <property type="match status" value="1"/>
</dbReference>
<protein>
    <submittedName>
        <fullName evidence="2">Carbohydrate ABC transporter substrate-binding protein</fullName>
    </submittedName>
</protein>
<dbReference type="SUPFAM" id="SSF53850">
    <property type="entry name" value="Periplasmic binding protein-like II"/>
    <property type="match status" value="1"/>
</dbReference>
<accession>A0A6B1D2L8</accession>
<evidence type="ECO:0000256" key="1">
    <source>
        <dbReference type="SAM" id="MobiDB-lite"/>
    </source>
</evidence>
<dbReference type="InterPro" id="IPR006311">
    <property type="entry name" value="TAT_signal"/>
</dbReference>
<organism evidence="2">
    <name type="scientific">Caldilineaceae bacterium SB0661_bin_32</name>
    <dbReference type="NCBI Taxonomy" id="2605255"/>
    <lineage>
        <taxon>Bacteria</taxon>
        <taxon>Bacillati</taxon>
        <taxon>Chloroflexota</taxon>
        <taxon>Caldilineae</taxon>
        <taxon>Caldilineales</taxon>
        <taxon>Caldilineaceae</taxon>
    </lineage>
</organism>
<dbReference type="InterPro" id="IPR050490">
    <property type="entry name" value="Bact_solute-bd_prot1"/>
</dbReference>
<dbReference type="Pfam" id="PF01547">
    <property type="entry name" value="SBP_bac_1"/>
    <property type="match status" value="1"/>
</dbReference>
<dbReference type="PANTHER" id="PTHR43649">
    <property type="entry name" value="ARABINOSE-BINDING PROTEIN-RELATED"/>
    <property type="match status" value="1"/>
</dbReference>
<feature type="region of interest" description="Disordered" evidence="1">
    <location>
        <begin position="1"/>
        <end position="25"/>
    </location>
</feature>
<name>A0A6B1D2L8_9CHLR</name>
<dbReference type="PROSITE" id="PS51318">
    <property type="entry name" value="TAT"/>
    <property type="match status" value="1"/>
</dbReference>
<dbReference type="EMBL" id="VXMH01000014">
    <property type="protein sequence ID" value="MYC93804.1"/>
    <property type="molecule type" value="Genomic_DNA"/>
</dbReference>
<feature type="compositionally biased region" description="Basic residues" evidence="1">
    <location>
        <begin position="1"/>
        <end position="14"/>
    </location>
</feature>
<proteinExistence type="predicted"/>
<dbReference type="Gene3D" id="3.40.190.10">
    <property type="entry name" value="Periplasmic binding protein-like II"/>
    <property type="match status" value="1"/>
</dbReference>
<dbReference type="InterPro" id="IPR006059">
    <property type="entry name" value="SBP"/>
</dbReference>
<dbReference type="Pfam" id="PF10518">
    <property type="entry name" value="TAT_signal"/>
    <property type="match status" value="1"/>
</dbReference>
<gene>
    <name evidence="2" type="ORF">F4X14_02440</name>
</gene>
<reference evidence="2" key="1">
    <citation type="submission" date="2019-09" db="EMBL/GenBank/DDBJ databases">
        <title>Characterisation of the sponge microbiome using genome-centric metagenomics.</title>
        <authorList>
            <person name="Engelberts J.P."/>
            <person name="Robbins S.J."/>
            <person name="De Goeij J.M."/>
            <person name="Aranda M."/>
            <person name="Bell S.C."/>
            <person name="Webster N.S."/>
        </authorList>
    </citation>
    <scope>NUCLEOTIDE SEQUENCE</scope>
    <source>
        <strain evidence="2">SB0661_bin_32</strain>
    </source>
</reference>
<dbReference type="InterPro" id="IPR019546">
    <property type="entry name" value="TAT_signal_bac_arc"/>
</dbReference>
<dbReference type="AlphaFoldDB" id="A0A6B1D2L8"/>
<dbReference type="NCBIfam" id="TIGR01409">
    <property type="entry name" value="TAT_signal_seq"/>
    <property type="match status" value="1"/>
</dbReference>
<sequence>MSRGSRSHVAKPRRSCNAPVYSGPPSTWECRPLACHLNIPCSRIDHKRRIDKMENLNLSRRNFLKTVGVVSAGAALAACVPAGDMAQQEDGEPAAATQNLIAFLGGWTPTESMERSEDNPNPHDKILEVLDEYTAEHPGVSIEWIRLPSGVSSREWMVAQQTAGTVPHIMPAAQWIIKEDVDKDWWVVLTDALQEPNPYIAAGEPGSERWIDQFYPTPNSMLNIEGNFYNVAFGINTTWFFYNVDMFEELGISVPNSYAEFLENCQVASDAGLIGYDFITFSPADTDAWYRQQIGSMIMERDLAPLVNPDGRFAELSEVACAIRDGVYHAHLPQFRQWLELWKLNVPYRRADWTVSAPDSTRLFLTKNTPITENGSWIIPQLEIDPLLDFEWATFWAPPLTKESSEFVTDPPTVAPNVGTVTDNFAISTRARKDGVLDTAIDLLRFFSHPENIELVQGEIGQNMPNVKGTRVPARFAEAHKGLVESIGYVTMFQYEIVTMDLEAAEACGKAWWSYLLDEISIDECIEQNQTAFEGYATRYIDEQGNACP</sequence>